<evidence type="ECO:0000256" key="3">
    <source>
        <dbReference type="ARBA" id="ARBA00023163"/>
    </source>
</evidence>
<dbReference type="SUPFAM" id="SSF55781">
    <property type="entry name" value="GAF domain-like"/>
    <property type="match status" value="1"/>
</dbReference>
<name>A0ABU5YVT2_9MYCO</name>
<feature type="domain" description="IclR-ED" evidence="5">
    <location>
        <begin position="72"/>
        <end position="296"/>
    </location>
</feature>
<feature type="domain" description="HTH iclR-type" evidence="4">
    <location>
        <begin position="9"/>
        <end position="71"/>
    </location>
</feature>
<protein>
    <submittedName>
        <fullName evidence="6">Helix-turn-helix domain-containing protein</fullName>
    </submittedName>
</protein>
<sequence>MRPPKNTPSPPTARVLAVLETLAEATDVGLSLSEVARALKLNISTTAAILATLDQAGYVERLPNRAYQLGSGLFGLLAGLRSRYPLLGAADDELNRLSATTTCAASLARISADDTEVILTVGTVQEFETPIGHRMPLYPPYGSVAIAWRDPDSIDEWLTTAPEPLSRKQILELRTIVAEIRHRGYAVYSLTQDVQTVVSQIRDLLSQVDDHAPADALRRLLLNSAIGAKIYTDAELGQPRNRSVGYLIAPVFGPDQQPRYLVTLHVMRETVPTENLDRYAAALLQAAATLTAAQGGQWPAGKV</sequence>
<dbReference type="PROSITE" id="PS51078">
    <property type="entry name" value="ICLR_ED"/>
    <property type="match status" value="1"/>
</dbReference>
<dbReference type="SUPFAM" id="SSF46785">
    <property type="entry name" value="Winged helix' DNA-binding domain"/>
    <property type="match status" value="1"/>
</dbReference>
<keyword evidence="7" id="KW-1185">Reference proteome</keyword>
<dbReference type="Pfam" id="PF09339">
    <property type="entry name" value="HTH_IclR"/>
    <property type="match status" value="1"/>
</dbReference>
<evidence type="ECO:0000313" key="7">
    <source>
        <dbReference type="Proteomes" id="UP001299283"/>
    </source>
</evidence>
<dbReference type="PANTHER" id="PTHR30136">
    <property type="entry name" value="HELIX-TURN-HELIX TRANSCRIPTIONAL REGULATOR, ICLR FAMILY"/>
    <property type="match status" value="1"/>
</dbReference>
<dbReference type="Gene3D" id="1.10.10.10">
    <property type="entry name" value="Winged helix-like DNA-binding domain superfamily/Winged helix DNA-binding domain"/>
    <property type="match status" value="1"/>
</dbReference>
<comment type="caution">
    <text evidence="6">The sequence shown here is derived from an EMBL/GenBank/DDBJ whole genome shotgun (WGS) entry which is preliminary data.</text>
</comment>
<evidence type="ECO:0000259" key="5">
    <source>
        <dbReference type="PROSITE" id="PS51078"/>
    </source>
</evidence>
<dbReference type="Gene3D" id="3.30.450.40">
    <property type="match status" value="1"/>
</dbReference>
<evidence type="ECO:0000259" key="4">
    <source>
        <dbReference type="PROSITE" id="PS51077"/>
    </source>
</evidence>
<proteinExistence type="predicted"/>
<evidence type="ECO:0000256" key="2">
    <source>
        <dbReference type="ARBA" id="ARBA00023125"/>
    </source>
</evidence>
<dbReference type="EMBL" id="JAYJJQ010000006">
    <property type="protein sequence ID" value="MEB3069219.1"/>
    <property type="molecule type" value="Genomic_DNA"/>
</dbReference>
<dbReference type="PANTHER" id="PTHR30136:SF35">
    <property type="entry name" value="HTH-TYPE TRANSCRIPTIONAL REGULATOR RV1719"/>
    <property type="match status" value="1"/>
</dbReference>
<dbReference type="Proteomes" id="UP001299283">
    <property type="component" value="Unassembled WGS sequence"/>
</dbReference>
<keyword evidence="2" id="KW-0238">DNA-binding</keyword>
<keyword evidence="1" id="KW-0805">Transcription regulation</keyword>
<evidence type="ECO:0000256" key="1">
    <source>
        <dbReference type="ARBA" id="ARBA00023015"/>
    </source>
</evidence>
<dbReference type="InterPro" id="IPR036390">
    <property type="entry name" value="WH_DNA-bd_sf"/>
</dbReference>
<dbReference type="RefSeq" id="WP_225397881.1">
    <property type="nucleotide sequence ID" value="NZ_JAYJJQ010000006.1"/>
</dbReference>
<dbReference type="InterPro" id="IPR036388">
    <property type="entry name" value="WH-like_DNA-bd_sf"/>
</dbReference>
<accession>A0ABU5YVT2</accession>
<dbReference type="InterPro" id="IPR014757">
    <property type="entry name" value="Tscrpt_reg_IclR_C"/>
</dbReference>
<keyword evidence="3" id="KW-0804">Transcription</keyword>
<dbReference type="PROSITE" id="PS51077">
    <property type="entry name" value="HTH_ICLR"/>
    <property type="match status" value="1"/>
</dbReference>
<dbReference type="InterPro" id="IPR050707">
    <property type="entry name" value="HTH_MetabolicPath_Reg"/>
</dbReference>
<evidence type="ECO:0000313" key="6">
    <source>
        <dbReference type="EMBL" id="MEB3069219.1"/>
    </source>
</evidence>
<dbReference type="InterPro" id="IPR029016">
    <property type="entry name" value="GAF-like_dom_sf"/>
</dbReference>
<reference evidence="6 7" key="1">
    <citation type="submission" date="2023-12" db="EMBL/GenBank/DDBJ databases">
        <title>Description of new species of Mycobacterium terrae complex isolated from sewage at the Sao Paulo Zoological Park Foundation in Brazil.</title>
        <authorList>
            <person name="Romagnoli C.L."/>
            <person name="Conceicao E.C."/>
            <person name="Machado E."/>
            <person name="Barreto L.B.P.F."/>
            <person name="Sharma A."/>
            <person name="Silva N.M."/>
            <person name="Marques L.E."/>
            <person name="Juliana M.A."/>
            <person name="Lourenco M.C.S."/>
            <person name="Digiampietri L.A."/>
            <person name="Suffys P.N."/>
            <person name="Viana-Niero C."/>
        </authorList>
    </citation>
    <scope>NUCLEOTIDE SEQUENCE [LARGE SCALE GENOMIC DNA]</scope>
    <source>
        <strain evidence="6 7">MYC017</strain>
    </source>
</reference>
<gene>
    <name evidence="6" type="ORF">K5L39_08470</name>
</gene>
<dbReference type="SMART" id="SM00346">
    <property type="entry name" value="HTH_ICLR"/>
    <property type="match status" value="1"/>
</dbReference>
<organism evidence="6 7">
    <name type="scientific">[Mycobacterium] vasticus</name>
    <dbReference type="NCBI Taxonomy" id="2875777"/>
    <lineage>
        <taxon>Bacteria</taxon>
        <taxon>Bacillati</taxon>
        <taxon>Actinomycetota</taxon>
        <taxon>Actinomycetes</taxon>
        <taxon>Mycobacteriales</taxon>
        <taxon>Mycobacteriaceae</taxon>
        <taxon>Mycolicibacter</taxon>
    </lineage>
</organism>
<dbReference type="InterPro" id="IPR005471">
    <property type="entry name" value="Tscrpt_reg_IclR_N"/>
</dbReference>